<dbReference type="EMBL" id="JAPHNI010000918">
    <property type="protein sequence ID" value="KAJ8107486.1"/>
    <property type="molecule type" value="Genomic_DNA"/>
</dbReference>
<dbReference type="Proteomes" id="UP001153331">
    <property type="component" value="Unassembled WGS sequence"/>
</dbReference>
<name>A0ACC2HWY5_9PLEO</name>
<protein>
    <submittedName>
        <fullName evidence="1">Uncharacterized protein</fullName>
    </submittedName>
</protein>
<accession>A0ACC2HWY5</accession>
<proteinExistence type="predicted"/>
<comment type="caution">
    <text evidence="1">The sequence shown here is derived from an EMBL/GenBank/DDBJ whole genome shotgun (WGS) entry which is preliminary data.</text>
</comment>
<keyword evidence="2" id="KW-1185">Reference proteome</keyword>
<gene>
    <name evidence="1" type="ORF">OPT61_g8834</name>
</gene>
<evidence type="ECO:0000313" key="1">
    <source>
        <dbReference type="EMBL" id="KAJ8107486.1"/>
    </source>
</evidence>
<evidence type="ECO:0000313" key="2">
    <source>
        <dbReference type="Proteomes" id="UP001153331"/>
    </source>
</evidence>
<sequence length="239" mass="26679">MAISHDARHTARSNASGRAPLHISSANSTQLGSRDRHTPRGRDDDRARRTQRKRDNRECRNKISVPRNSGPTVVPMHLSRLTDRMTYNNATETGVIGSLHGASQPARTHQDRSRSADGSPLQPISLCDGQETEDEHVKYDVSDNIVVVDRYADLFGSELPQPRPYQLTASSAVGLSATRQVTEPKPKKHPVNPYRGADPIKRRVQNPKLQRILSGKPMAKPRKHPDRMVLGCIGKREIR</sequence>
<reference evidence="1" key="1">
    <citation type="submission" date="2022-11" db="EMBL/GenBank/DDBJ databases">
        <title>Genome Sequence of Boeremia exigua.</title>
        <authorList>
            <person name="Buettner E."/>
        </authorList>
    </citation>
    <scope>NUCLEOTIDE SEQUENCE</scope>
    <source>
        <strain evidence="1">CU02</strain>
    </source>
</reference>
<organism evidence="1 2">
    <name type="scientific">Boeremia exigua</name>
    <dbReference type="NCBI Taxonomy" id="749465"/>
    <lineage>
        <taxon>Eukaryota</taxon>
        <taxon>Fungi</taxon>
        <taxon>Dikarya</taxon>
        <taxon>Ascomycota</taxon>
        <taxon>Pezizomycotina</taxon>
        <taxon>Dothideomycetes</taxon>
        <taxon>Pleosporomycetidae</taxon>
        <taxon>Pleosporales</taxon>
        <taxon>Pleosporineae</taxon>
        <taxon>Didymellaceae</taxon>
        <taxon>Boeremia</taxon>
    </lineage>
</organism>